<dbReference type="Proteomes" id="UP000777438">
    <property type="component" value="Unassembled WGS sequence"/>
</dbReference>
<evidence type="ECO:0000256" key="4">
    <source>
        <dbReference type="ARBA" id="ARBA00022729"/>
    </source>
</evidence>
<comment type="caution">
    <text evidence="8">The sequence shown here is derived from an EMBL/GenBank/DDBJ whole genome shotgun (WGS) entry which is preliminary data.</text>
</comment>
<feature type="signal peptide" evidence="7">
    <location>
        <begin position="1"/>
        <end position="21"/>
    </location>
</feature>
<accession>A0A9P8VVF1</accession>
<dbReference type="InterPro" id="IPR029058">
    <property type="entry name" value="AB_hydrolase_fold"/>
</dbReference>
<organism evidence="8 9">
    <name type="scientific">Thelonectria olida</name>
    <dbReference type="NCBI Taxonomy" id="1576542"/>
    <lineage>
        <taxon>Eukaryota</taxon>
        <taxon>Fungi</taxon>
        <taxon>Dikarya</taxon>
        <taxon>Ascomycota</taxon>
        <taxon>Pezizomycotina</taxon>
        <taxon>Sordariomycetes</taxon>
        <taxon>Hypocreomycetidae</taxon>
        <taxon>Hypocreales</taxon>
        <taxon>Nectriaceae</taxon>
        <taxon>Thelonectria</taxon>
    </lineage>
</organism>
<evidence type="ECO:0000313" key="9">
    <source>
        <dbReference type="Proteomes" id="UP000777438"/>
    </source>
</evidence>
<dbReference type="Gene3D" id="3.40.50.1820">
    <property type="entry name" value="alpha/beta hydrolase"/>
    <property type="match status" value="1"/>
</dbReference>
<keyword evidence="9" id="KW-1185">Reference proteome</keyword>
<name>A0A9P8VVF1_9HYPO</name>
<dbReference type="PANTHER" id="PTHR11802:SF3">
    <property type="entry name" value="RETINOID-INDUCIBLE SERINE CARBOXYPEPTIDASE"/>
    <property type="match status" value="1"/>
</dbReference>
<evidence type="ECO:0000256" key="2">
    <source>
        <dbReference type="ARBA" id="ARBA00022645"/>
    </source>
</evidence>
<evidence type="ECO:0000256" key="5">
    <source>
        <dbReference type="ARBA" id="ARBA00022801"/>
    </source>
</evidence>
<evidence type="ECO:0000256" key="3">
    <source>
        <dbReference type="ARBA" id="ARBA00022670"/>
    </source>
</evidence>
<comment type="similarity">
    <text evidence="1">Belongs to the peptidase S10 family.</text>
</comment>
<keyword evidence="2" id="KW-0121">Carboxypeptidase</keyword>
<dbReference type="SUPFAM" id="SSF53474">
    <property type="entry name" value="alpha/beta-Hydrolases"/>
    <property type="match status" value="1"/>
</dbReference>
<dbReference type="Gene3D" id="1.10.287.410">
    <property type="match status" value="1"/>
</dbReference>
<evidence type="ECO:0000313" key="8">
    <source>
        <dbReference type="EMBL" id="KAH6879906.1"/>
    </source>
</evidence>
<keyword evidence="6" id="KW-0325">Glycoprotein</keyword>
<dbReference type="EMBL" id="JAGPYM010000028">
    <property type="protein sequence ID" value="KAH6879906.1"/>
    <property type="molecule type" value="Genomic_DNA"/>
</dbReference>
<gene>
    <name evidence="8" type="ORF">B0T10DRAFT_496379</name>
</gene>
<feature type="chain" id="PRO_5040346369" evidence="7">
    <location>
        <begin position="22"/>
        <end position="498"/>
    </location>
</feature>
<keyword evidence="4 7" id="KW-0732">Signal</keyword>
<evidence type="ECO:0000256" key="6">
    <source>
        <dbReference type="ARBA" id="ARBA00023180"/>
    </source>
</evidence>
<dbReference type="AlphaFoldDB" id="A0A9P8VVF1"/>
<dbReference type="GO" id="GO:0006508">
    <property type="term" value="P:proteolysis"/>
    <property type="evidence" value="ECO:0007669"/>
    <property type="project" value="UniProtKB-KW"/>
</dbReference>
<dbReference type="GO" id="GO:0004185">
    <property type="term" value="F:serine-type carboxypeptidase activity"/>
    <property type="evidence" value="ECO:0007669"/>
    <property type="project" value="InterPro"/>
</dbReference>
<evidence type="ECO:0000256" key="1">
    <source>
        <dbReference type="ARBA" id="ARBA00009431"/>
    </source>
</evidence>
<dbReference type="PANTHER" id="PTHR11802">
    <property type="entry name" value="SERINE PROTEASE FAMILY S10 SERINE CARBOXYPEPTIDASE"/>
    <property type="match status" value="1"/>
</dbReference>
<keyword evidence="5 8" id="KW-0378">Hydrolase</keyword>
<protein>
    <submittedName>
        <fullName evidence="8">Alpha/Beta hydrolase protein</fullName>
    </submittedName>
</protein>
<evidence type="ECO:0000256" key="7">
    <source>
        <dbReference type="SAM" id="SignalP"/>
    </source>
</evidence>
<keyword evidence="3" id="KW-0645">Protease</keyword>
<dbReference type="PRINTS" id="PR00724">
    <property type="entry name" value="CRBOXYPTASEC"/>
</dbReference>
<dbReference type="OrthoDB" id="443318at2759"/>
<sequence length="498" mass="54905">MAAPIMCLSTLLLAGASTVLAAYNTIHSQHSDTSIRVKSFSGNEADLCQSNKPHHAGWADLDNNRHLFFWLHEARHDPETAPLLVWLQGGPGASSMFGFLFEHGPCLVNSDNSTEYNHHSWTEGFNTVYIDSPAGSGFSYSDDPTNQPLPNTTTAVVQDVVKVLELLYEAFPNLKEAPLHVAGESFGGHWIPALGAAILELNEQKPHSQALPLRSIMVGNGWTNPVVQLPSLFDVSCHVHHGYPPYLDYDTCKRALANLEPCRAAMRNCGASRDPATCIASYPWCKDGIVDLVLKDSGSSPYDRRFHGCDGDCYQPRYDRLHEYLARSEVLVDHLELADATGGHKKSWVPQDLSAPGRFFASGDHFLPVSVQLERVLADPKVDVLYYAGAADITCNPKGVLEALEAANWTEQLSLIRAEWEELPWQSAEGGVGGHRKSVEGLWMVEFENAGHYVPLDQSELALQMVLAWRDYTGRRETPETEVNLSLSGGSEIVMEEL</sequence>
<dbReference type="Pfam" id="PF00450">
    <property type="entry name" value="Peptidase_S10"/>
    <property type="match status" value="1"/>
</dbReference>
<dbReference type="InterPro" id="IPR001563">
    <property type="entry name" value="Peptidase_S10"/>
</dbReference>
<reference evidence="8 9" key="1">
    <citation type="journal article" date="2021" name="Nat. Commun.">
        <title>Genetic determinants of endophytism in the Arabidopsis root mycobiome.</title>
        <authorList>
            <person name="Mesny F."/>
            <person name="Miyauchi S."/>
            <person name="Thiergart T."/>
            <person name="Pickel B."/>
            <person name="Atanasova L."/>
            <person name="Karlsson M."/>
            <person name="Huettel B."/>
            <person name="Barry K.W."/>
            <person name="Haridas S."/>
            <person name="Chen C."/>
            <person name="Bauer D."/>
            <person name="Andreopoulos W."/>
            <person name="Pangilinan J."/>
            <person name="LaButti K."/>
            <person name="Riley R."/>
            <person name="Lipzen A."/>
            <person name="Clum A."/>
            <person name="Drula E."/>
            <person name="Henrissat B."/>
            <person name="Kohler A."/>
            <person name="Grigoriev I.V."/>
            <person name="Martin F.M."/>
            <person name="Hacquard S."/>
        </authorList>
    </citation>
    <scope>NUCLEOTIDE SEQUENCE [LARGE SCALE GENOMIC DNA]</scope>
    <source>
        <strain evidence="8 9">MPI-CAGE-CH-0241</strain>
    </source>
</reference>
<proteinExistence type="inferred from homology"/>